<dbReference type="InterPro" id="IPR050300">
    <property type="entry name" value="GDXG_lipolytic_enzyme"/>
</dbReference>
<dbReference type="EMBL" id="JH159155">
    <property type="protein sequence ID" value="EGZ16404.1"/>
    <property type="molecule type" value="Genomic_DNA"/>
</dbReference>
<feature type="region of interest" description="Disordered" evidence="2">
    <location>
        <begin position="648"/>
        <end position="673"/>
    </location>
</feature>
<dbReference type="OMA" id="MMFKPLI"/>
<feature type="domain" description="BD-FAE-like" evidence="4">
    <location>
        <begin position="271"/>
        <end position="378"/>
    </location>
</feature>
<dbReference type="KEGG" id="psoj:PHYSODRAFT_560850"/>
<evidence type="ECO:0000256" key="3">
    <source>
        <dbReference type="SAM" id="Phobius"/>
    </source>
</evidence>
<dbReference type="InParanoid" id="G4ZQ00"/>
<dbReference type="GO" id="GO:0016787">
    <property type="term" value="F:hydrolase activity"/>
    <property type="evidence" value="ECO:0007669"/>
    <property type="project" value="UniProtKB-KW"/>
</dbReference>
<keyword evidence="1" id="KW-0378">Hydrolase</keyword>
<dbReference type="AlphaFoldDB" id="G4ZQ00"/>
<dbReference type="Gene3D" id="3.40.50.1820">
    <property type="entry name" value="alpha/beta hydrolase"/>
    <property type="match status" value="1"/>
</dbReference>
<feature type="compositionally biased region" description="Low complexity" evidence="2">
    <location>
        <begin position="376"/>
        <end position="385"/>
    </location>
</feature>
<dbReference type="SUPFAM" id="SSF53474">
    <property type="entry name" value="alpha/beta-Hydrolases"/>
    <property type="match status" value="1"/>
</dbReference>
<dbReference type="PROSITE" id="PS00122">
    <property type="entry name" value="CARBOXYLESTERASE_B_1"/>
    <property type="match status" value="1"/>
</dbReference>
<dbReference type="InterPro" id="IPR029058">
    <property type="entry name" value="AB_hydrolase_fold"/>
</dbReference>
<dbReference type="Pfam" id="PF20434">
    <property type="entry name" value="BD-FAE"/>
    <property type="match status" value="1"/>
</dbReference>
<name>G4ZQ00_PHYSP</name>
<keyword evidence="3" id="KW-0472">Membrane</keyword>
<dbReference type="PANTHER" id="PTHR48081:SF33">
    <property type="entry name" value="KYNURENINE FORMAMIDASE"/>
    <property type="match status" value="1"/>
</dbReference>
<dbReference type="InterPro" id="IPR019826">
    <property type="entry name" value="Carboxylesterase_B_AS"/>
</dbReference>
<feature type="region of interest" description="Disordered" evidence="2">
    <location>
        <begin position="376"/>
        <end position="396"/>
    </location>
</feature>
<dbReference type="GeneID" id="20663530"/>
<accession>G4ZQ00</accession>
<gene>
    <name evidence="5" type="ORF">PHYSODRAFT_560850</name>
</gene>
<organism evidence="5 6">
    <name type="scientific">Phytophthora sojae (strain P6497)</name>
    <name type="common">Soybean stem and root rot agent</name>
    <name type="synonym">Phytophthora megasperma f. sp. glycines</name>
    <dbReference type="NCBI Taxonomy" id="1094619"/>
    <lineage>
        <taxon>Eukaryota</taxon>
        <taxon>Sar</taxon>
        <taxon>Stramenopiles</taxon>
        <taxon>Oomycota</taxon>
        <taxon>Peronosporomycetes</taxon>
        <taxon>Peronosporales</taxon>
        <taxon>Peronosporaceae</taxon>
        <taxon>Phytophthora</taxon>
    </lineage>
</organism>
<evidence type="ECO:0000256" key="2">
    <source>
        <dbReference type="SAM" id="MobiDB-lite"/>
    </source>
</evidence>
<dbReference type="InterPro" id="IPR049492">
    <property type="entry name" value="BD-FAE-like_dom"/>
</dbReference>
<proteinExistence type="predicted"/>
<evidence type="ECO:0000313" key="6">
    <source>
        <dbReference type="Proteomes" id="UP000002640"/>
    </source>
</evidence>
<dbReference type="RefSeq" id="XP_009530153.1">
    <property type="nucleotide sequence ID" value="XM_009531858.1"/>
</dbReference>
<feature type="transmembrane region" description="Helical" evidence="3">
    <location>
        <begin position="195"/>
        <end position="218"/>
    </location>
</feature>
<dbReference type="STRING" id="1094619.G4ZQ00"/>
<keyword evidence="3" id="KW-0812">Transmembrane</keyword>
<protein>
    <recommendedName>
        <fullName evidence="4">BD-FAE-like domain-containing protein</fullName>
    </recommendedName>
</protein>
<reference evidence="5 6" key="1">
    <citation type="journal article" date="2006" name="Science">
        <title>Phytophthora genome sequences uncover evolutionary origins and mechanisms of pathogenesis.</title>
        <authorList>
            <person name="Tyler B.M."/>
            <person name="Tripathy S."/>
            <person name="Zhang X."/>
            <person name="Dehal P."/>
            <person name="Jiang R.H."/>
            <person name="Aerts A."/>
            <person name="Arredondo F.D."/>
            <person name="Baxter L."/>
            <person name="Bensasson D."/>
            <person name="Beynon J.L."/>
            <person name="Chapman J."/>
            <person name="Damasceno C.M."/>
            <person name="Dorrance A.E."/>
            <person name="Dou D."/>
            <person name="Dickerman A.W."/>
            <person name="Dubchak I.L."/>
            <person name="Garbelotto M."/>
            <person name="Gijzen M."/>
            <person name="Gordon S.G."/>
            <person name="Govers F."/>
            <person name="Grunwald N.J."/>
            <person name="Huang W."/>
            <person name="Ivors K.L."/>
            <person name="Jones R.W."/>
            <person name="Kamoun S."/>
            <person name="Krampis K."/>
            <person name="Lamour K.H."/>
            <person name="Lee M.K."/>
            <person name="McDonald W.H."/>
            <person name="Medina M."/>
            <person name="Meijer H.J."/>
            <person name="Nordberg E.K."/>
            <person name="Maclean D.J."/>
            <person name="Ospina-Giraldo M.D."/>
            <person name="Morris P.F."/>
            <person name="Phuntumart V."/>
            <person name="Putnam N.H."/>
            <person name="Rash S."/>
            <person name="Rose J.K."/>
            <person name="Sakihama Y."/>
            <person name="Salamov A.A."/>
            <person name="Savidor A."/>
            <person name="Scheuring C.F."/>
            <person name="Smith B.M."/>
            <person name="Sobral B.W."/>
            <person name="Terry A."/>
            <person name="Torto-Alalibo T.A."/>
            <person name="Win J."/>
            <person name="Xu Z."/>
            <person name="Zhang H."/>
            <person name="Grigoriev I.V."/>
            <person name="Rokhsar D.S."/>
            <person name="Boore J.L."/>
        </authorList>
    </citation>
    <scope>NUCLEOTIDE SEQUENCE [LARGE SCALE GENOMIC DNA]</scope>
    <source>
        <strain evidence="5 6">P6497</strain>
    </source>
</reference>
<evidence type="ECO:0000259" key="4">
    <source>
        <dbReference type="Pfam" id="PF20434"/>
    </source>
</evidence>
<dbReference type="Proteomes" id="UP000002640">
    <property type="component" value="Unassembled WGS sequence"/>
</dbReference>
<feature type="region of interest" description="Disordered" evidence="2">
    <location>
        <begin position="1"/>
        <end position="71"/>
    </location>
</feature>
<sequence length="673" mass="72978">MATGKRPAAPSEAPQVQHKQQEHQQLDGLVSFEETAAEPQDPLLHRMQHHHRHQQQLPNGDQAADEDADASAAVPGEKLLIPKVRTFSLLDAASTSQLVKYLEEEEALHPPLESTGSASSLHASLLSSSGSAVPRPPHSKNLVLDPESNGAVLQASVSSGAEVVEVVAEQSWLITKLAVQLIWALRMSKRWILCALRLISFVVLLLLPIVKVAIYWFVDENVHKNIIYGLNRRNLLDVYTVPQTSKDSAAASTTSKSRSSSVTSASSASFTEARYPVVVFVSGGAWIIGYKAWGALMGRVLASLGVVVVMPDYRNFPQGVVPDMVEDVTRAMQWVFDNIHLFGGDRENVHLIGQSAGAHLAMCMLLEQVEKKRNASASSAASPSSNGSVGGMGNTSDCESVESLPLAQPITWNLRQIRSYIGISGPYNMEANIATFHRHGFDRAVVERIMAHRLAYYSPSLRLLALSELPSRTRQALLEDFPPCFLFHGTADKTACGISVSTRFFEGKTHTDPIIEDPIVGDDFLLDDVMAALKAQAPIDPISGKPRYELGARPQEKRFYPKMLVTTAPMSTIASTPAMAGPTNDIVVGPSWCVVSDSAAEASVLTVASASKDPELLELAESLLEEWFEAASWQARLGGQRGFGRYAGAAGDGHEQQEQRHEADLRAGHVSFG</sequence>
<keyword evidence="6" id="KW-1185">Reference proteome</keyword>
<evidence type="ECO:0000313" key="5">
    <source>
        <dbReference type="EMBL" id="EGZ16404.1"/>
    </source>
</evidence>
<keyword evidence="3" id="KW-1133">Transmembrane helix</keyword>
<dbReference type="PANTHER" id="PTHR48081">
    <property type="entry name" value="AB HYDROLASE SUPERFAMILY PROTEIN C4A8.06C"/>
    <property type="match status" value="1"/>
</dbReference>
<feature type="compositionally biased region" description="Basic and acidic residues" evidence="2">
    <location>
        <begin position="652"/>
        <end position="667"/>
    </location>
</feature>
<evidence type="ECO:0000256" key="1">
    <source>
        <dbReference type="ARBA" id="ARBA00022801"/>
    </source>
</evidence>